<dbReference type="KEGG" id="ngr:NAEGRDRAFT_35433"/>
<dbReference type="Gene3D" id="2.20.70.10">
    <property type="match status" value="1"/>
</dbReference>
<dbReference type="AlphaFoldDB" id="D2V3Z5"/>
<dbReference type="SUPFAM" id="SSF51045">
    <property type="entry name" value="WW domain"/>
    <property type="match status" value="1"/>
</dbReference>
<organism evidence="11">
    <name type="scientific">Naegleria gruberi</name>
    <name type="common">Amoeba</name>
    <dbReference type="NCBI Taxonomy" id="5762"/>
    <lineage>
        <taxon>Eukaryota</taxon>
        <taxon>Discoba</taxon>
        <taxon>Heterolobosea</taxon>
        <taxon>Tetramitia</taxon>
        <taxon>Eutetramitia</taxon>
        <taxon>Vahlkampfiidae</taxon>
        <taxon>Naegleria</taxon>
    </lineage>
</organism>
<dbReference type="InterPro" id="IPR046357">
    <property type="entry name" value="PPIase_dom_sf"/>
</dbReference>
<dbReference type="GO" id="GO:0060255">
    <property type="term" value="P:regulation of macromolecule metabolic process"/>
    <property type="evidence" value="ECO:0007669"/>
    <property type="project" value="UniProtKB-ARBA"/>
</dbReference>
<keyword evidence="11" id="KW-1185">Reference proteome</keyword>
<evidence type="ECO:0000256" key="4">
    <source>
        <dbReference type="PROSITE-ProRule" id="PRU00278"/>
    </source>
</evidence>
<evidence type="ECO:0000256" key="3">
    <source>
        <dbReference type="ARBA" id="ARBA00023235"/>
    </source>
</evidence>
<dbReference type="CDD" id="cd00201">
    <property type="entry name" value="WW"/>
    <property type="match status" value="1"/>
</dbReference>
<dbReference type="EMBL" id="GG738851">
    <property type="protein sequence ID" value="EFC48434.1"/>
    <property type="molecule type" value="Genomic_DNA"/>
</dbReference>
<protein>
    <recommendedName>
        <fullName evidence="5">Peptidyl-prolyl cis-trans isomerase</fullName>
        <ecNumber evidence="5">5.2.1.8</ecNumber>
    </recommendedName>
</protein>
<dbReference type="Pfam" id="PF13616">
    <property type="entry name" value="Rotamase_3"/>
    <property type="match status" value="1"/>
</dbReference>
<evidence type="ECO:0000256" key="6">
    <source>
        <dbReference type="SAM" id="Coils"/>
    </source>
</evidence>
<gene>
    <name evidence="10" type="ORF">NAEGRDRAFT_35433</name>
</gene>
<accession>D2V3Z5</accession>
<evidence type="ECO:0000313" key="11">
    <source>
        <dbReference type="Proteomes" id="UP000006671"/>
    </source>
</evidence>
<evidence type="ECO:0000259" key="8">
    <source>
        <dbReference type="PROSITE" id="PS50020"/>
    </source>
</evidence>
<comment type="catalytic activity">
    <reaction evidence="1 5">
        <text>[protein]-peptidylproline (omega=180) = [protein]-peptidylproline (omega=0)</text>
        <dbReference type="Rhea" id="RHEA:16237"/>
        <dbReference type="Rhea" id="RHEA-COMP:10747"/>
        <dbReference type="Rhea" id="RHEA-COMP:10748"/>
        <dbReference type="ChEBI" id="CHEBI:83833"/>
        <dbReference type="ChEBI" id="CHEBI:83834"/>
        <dbReference type="EC" id="5.2.1.8"/>
    </reaction>
</comment>
<keyword evidence="6" id="KW-0175">Coiled coil</keyword>
<dbReference type="InterPro" id="IPR001202">
    <property type="entry name" value="WW_dom"/>
</dbReference>
<dbReference type="PROSITE" id="PS50198">
    <property type="entry name" value="PPIC_PPIASE_2"/>
    <property type="match status" value="1"/>
</dbReference>
<dbReference type="InterPro" id="IPR000297">
    <property type="entry name" value="PPIase_PpiC"/>
</dbReference>
<dbReference type="GeneID" id="8849746"/>
<dbReference type="InParanoid" id="D2V3Z5"/>
<evidence type="ECO:0000256" key="1">
    <source>
        <dbReference type="ARBA" id="ARBA00000971"/>
    </source>
</evidence>
<dbReference type="InterPro" id="IPR036020">
    <property type="entry name" value="WW_dom_sf"/>
</dbReference>
<dbReference type="Proteomes" id="UP000006671">
    <property type="component" value="Unassembled WGS sequence"/>
</dbReference>
<feature type="domain" description="WW" evidence="8">
    <location>
        <begin position="5"/>
        <end position="40"/>
    </location>
</feature>
<dbReference type="FunCoup" id="D2V3Z5">
    <property type="interactions" value="550"/>
</dbReference>
<dbReference type="PROSITE" id="PS50020">
    <property type="entry name" value="WW_DOMAIN_2"/>
    <property type="match status" value="1"/>
</dbReference>
<evidence type="ECO:0000256" key="5">
    <source>
        <dbReference type="RuleBase" id="RU363014"/>
    </source>
</evidence>
<evidence type="ECO:0000256" key="2">
    <source>
        <dbReference type="ARBA" id="ARBA00023110"/>
    </source>
</evidence>
<dbReference type="EC" id="5.2.1.8" evidence="5"/>
<dbReference type="FunFam" id="3.10.50.40:FF:000010">
    <property type="entry name" value="Peptidyl-prolyl cis-trans isomerase Pin1"/>
    <property type="match status" value="1"/>
</dbReference>
<evidence type="ECO:0000313" key="10">
    <source>
        <dbReference type="EMBL" id="EFC48434.1"/>
    </source>
</evidence>
<dbReference type="RefSeq" id="XP_002681178.1">
    <property type="nucleotide sequence ID" value="XM_002681132.1"/>
</dbReference>
<dbReference type="GO" id="GO:0005829">
    <property type="term" value="C:cytosol"/>
    <property type="evidence" value="ECO:0007669"/>
    <property type="project" value="TreeGrafter"/>
</dbReference>
<dbReference type="SMART" id="SM00456">
    <property type="entry name" value="WW"/>
    <property type="match status" value="1"/>
</dbReference>
<dbReference type="STRING" id="5762.D2V3Z5"/>
<name>D2V3Z5_NAEGR</name>
<feature type="region of interest" description="Disordered" evidence="7">
    <location>
        <begin position="36"/>
        <end position="58"/>
    </location>
</feature>
<evidence type="ECO:0000256" key="7">
    <source>
        <dbReference type="SAM" id="MobiDB-lite"/>
    </source>
</evidence>
<dbReference type="GO" id="GO:0003755">
    <property type="term" value="F:peptidyl-prolyl cis-trans isomerase activity"/>
    <property type="evidence" value="ECO:0007669"/>
    <property type="project" value="UniProtKB-UniRule"/>
</dbReference>
<dbReference type="VEuPathDB" id="AmoebaDB:NAEGRDRAFT_35433"/>
<dbReference type="Gene3D" id="3.10.50.40">
    <property type="match status" value="1"/>
</dbReference>
<keyword evidence="3 4" id="KW-0413">Isomerase</keyword>
<feature type="domain" description="PpiC" evidence="9">
    <location>
        <begin position="58"/>
        <end position="172"/>
    </location>
</feature>
<feature type="coiled-coil region" evidence="6">
    <location>
        <begin position="88"/>
        <end position="115"/>
    </location>
</feature>
<dbReference type="eggNOG" id="KOG3259">
    <property type="taxonomic scope" value="Eukaryota"/>
</dbReference>
<sequence length="172" mass="19374">MSNLPSVPEGWRVKESSSRPGVFYYINKFTNETQWEKPTKSAKPLVNNNNTNNNNDDGEQVKVSHLLIKHNQSRNPSSWKEKNITRSKKDATEILEGLREDIFNAEDMAEKFQELASVHSDCSSAKRGGDLGFFGRGQMQKPFEDASFRLKIGELSDIVSTDSGVHIILRTG</sequence>
<dbReference type="Pfam" id="PF00397">
    <property type="entry name" value="WW"/>
    <property type="match status" value="1"/>
</dbReference>
<dbReference type="GO" id="GO:0005634">
    <property type="term" value="C:nucleus"/>
    <property type="evidence" value="ECO:0007669"/>
    <property type="project" value="TreeGrafter"/>
</dbReference>
<evidence type="ECO:0000259" key="9">
    <source>
        <dbReference type="PROSITE" id="PS50198"/>
    </source>
</evidence>
<dbReference type="GO" id="GO:0080090">
    <property type="term" value="P:regulation of primary metabolic process"/>
    <property type="evidence" value="ECO:0007669"/>
    <property type="project" value="UniProtKB-ARBA"/>
</dbReference>
<dbReference type="OrthoDB" id="2530521at2759"/>
<dbReference type="InterPro" id="IPR051370">
    <property type="entry name" value="PPIase_Pin1"/>
</dbReference>
<proteinExistence type="predicted"/>
<reference evidence="10 11" key="1">
    <citation type="journal article" date="2010" name="Cell">
        <title>The genome of Naegleria gruberi illuminates early eukaryotic versatility.</title>
        <authorList>
            <person name="Fritz-Laylin L.K."/>
            <person name="Prochnik S.E."/>
            <person name="Ginger M.L."/>
            <person name="Dacks J.B."/>
            <person name="Carpenter M.L."/>
            <person name="Field M.C."/>
            <person name="Kuo A."/>
            <person name="Paredez A."/>
            <person name="Chapman J."/>
            <person name="Pham J."/>
            <person name="Shu S."/>
            <person name="Neupane R."/>
            <person name="Cipriano M."/>
            <person name="Mancuso J."/>
            <person name="Tu H."/>
            <person name="Salamov A."/>
            <person name="Lindquist E."/>
            <person name="Shapiro H."/>
            <person name="Lucas S."/>
            <person name="Grigoriev I.V."/>
            <person name="Cande W.Z."/>
            <person name="Fulton C."/>
            <person name="Rokhsar D.S."/>
            <person name="Dawson S.C."/>
        </authorList>
    </citation>
    <scope>NUCLEOTIDE SEQUENCE [LARGE SCALE GENOMIC DNA]</scope>
    <source>
        <strain evidence="10 11">NEG-M</strain>
    </source>
</reference>
<dbReference type="OMA" id="DEVQCLH"/>
<dbReference type="SUPFAM" id="SSF54534">
    <property type="entry name" value="FKBP-like"/>
    <property type="match status" value="1"/>
</dbReference>
<dbReference type="PANTHER" id="PTHR10657:SF4">
    <property type="entry name" value="PEPTIDYL-PROLYL CIS-TRANS ISOMERASE-RELATED"/>
    <property type="match status" value="1"/>
</dbReference>
<dbReference type="PANTHER" id="PTHR10657">
    <property type="entry name" value="PEPTIDYL-PROLYL CIS-TRANS ISOMERASE"/>
    <property type="match status" value="1"/>
</dbReference>
<keyword evidence="2 4" id="KW-0697">Rotamase</keyword>